<feature type="transmembrane region" description="Helical" evidence="1">
    <location>
        <begin position="453"/>
        <end position="475"/>
    </location>
</feature>
<evidence type="ECO:0008006" key="4">
    <source>
        <dbReference type="Google" id="ProtNLM"/>
    </source>
</evidence>
<dbReference type="EMBL" id="JABZSQ010000001">
    <property type="protein sequence ID" value="MBF1413946.1"/>
    <property type="molecule type" value="Genomic_DNA"/>
</dbReference>
<feature type="transmembrane region" description="Helical" evidence="1">
    <location>
        <begin position="137"/>
        <end position="156"/>
    </location>
</feature>
<dbReference type="Pfam" id="PF19558">
    <property type="entry name" value="DUF6080"/>
    <property type="match status" value="1"/>
</dbReference>
<dbReference type="Proteomes" id="UP000757461">
    <property type="component" value="Unassembled WGS sequence"/>
</dbReference>
<keyword evidence="1" id="KW-0472">Membrane</keyword>
<feature type="transmembrane region" description="Helical" evidence="1">
    <location>
        <begin position="221"/>
        <end position="241"/>
    </location>
</feature>
<feature type="transmembrane region" description="Helical" evidence="1">
    <location>
        <begin position="371"/>
        <end position="391"/>
    </location>
</feature>
<feature type="transmembrane region" description="Helical" evidence="1">
    <location>
        <begin position="15"/>
        <end position="36"/>
    </location>
</feature>
<comment type="caution">
    <text evidence="2">The sequence shown here is derived from an EMBL/GenBank/DDBJ whole genome shotgun (WGS) entry which is preliminary data.</text>
</comment>
<sequence>MKVYHLLKIKKEERLPVVLFLLWQMVMHIAVISHYYSKFSVINKDFRKVFIDNFHISGFDPLTLCVVTDWTTAFDVNRHPLLAFYYYPVYLINQLLMSLTGINCGAFLVSCVLLISSVYAFLFMMRIGKELICLSRFESSILAFFLFSFAYVMLAAISPDHFIISLCLLLLVLYITGKQIKEGRKMKKWQTILLFFLTAGVSLNNGIKVFLASFFSNGKSFFRPSHLFIAILLPAAVLCGFSEWEYNTFVADSVHAGKVQRAQAIKADKAKMLAAFRDTTQIKDSAKQAIKFKEIWRNHRKEQLRKKAQEPQNAHSGKPMSKERFLNWTDITTSRSATIVENLFGESLQLHEQHTLGDVMRDRPVIVRYSYAINYIVEGIIILLFIMGLWAGKRSKFLWLAFSFFAVDMVLHLGLGFGINEIYIMTAHWAYVIPISSAYLISTTKGKKRICLVTLISALTFYLISYNTALTLLSLH</sequence>
<evidence type="ECO:0000313" key="2">
    <source>
        <dbReference type="EMBL" id="MBF1413946.1"/>
    </source>
</evidence>
<feature type="transmembrane region" description="Helical" evidence="1">
    <location>
        <begin position="162"/>
        <end position="180"/>
    </location>
</feature>
<organism evidence="2 3">
    <name type="scientific">Prevotella histicola</name>
    <dbReference type="NCBI Taxonomy" id="470565"/>
    <lineage>
        <taxon>Bacteria</taxon>
        <taxon>Pseudomonadati</taxon>
        <taxon>Bacteroidota</taxon>
        <taxon>Bacteroidia</taxon>
        <taxon>Bacteroidales</taxon>
        <taxon>Prevotellaceae</taxon>
        <taxon>Prevotella</taxon>
    </lineage>
</organism>
<gene>
    <name evidence="2" type="ORF">HXN33_00065</name>
</gene>
<reference evidence="2" key="1">
    <citation type="submission" date="2020-04" db="EMBL/GenBank/DDBJ databases">
        <title>Deep metagenomics examines the oral microbiome during advanced dental caries in children, revealing novel taxa and co-occurrences with host molecules.</title>
        <authorList>
            <person name="Baker J.L."/>
            <person name="Morton J.T."/>
            <person name="Dinis M."/>
            <person name="Alvarez R."/>
            <person name="Tran N.C."/>
            <person name="Knight R."/>
            <person name="Edlund A."/>
        </authorList>
    </citation>
    <scope>NUCLEOTIDE SEQUENCE</scope>
    <source>
        <strain evidence="2">JCVI_25_bin.9</strain>
    </source>
</reference>
<accession>A0A930HW48</accession>
<dbReference type="AlphaFoldDB" id="A0A930HW48"/>
<feature type="transmembrane region" description="Helical" evidence="1">
    <location>
        <begin position="95"/>
        <end position="125"/>
    </location>
</feature>
<keyword evidence="1" id="KW-1133">Transmembrane helix</keyword>
<protein>
    <recommendedName>
        <fullName evidence="4">GtrA family protein</fullName>
    </recommendedName>
</protein>
<name>A0A930HW48_9BACT</name>
<evidence type="ECO:0000313" key="3">
    <source>
        <dbReference type="Proteomes" id="UP000757461"/>
    </source>
</evidence>
<evidence type="ECO:0000256" key="1">
    <source>
        <dbReference type="SAM" id="Phobius"/>
    </source>
</evidence>
<proteinExistence type="predicted"/>
<dbReference type="InterPro" id="IPR045726">
    <property type="entry name" value="DUF6080"/>
</dbReference>
<feature type="transmembrane region" description="Helical" evidence="1">
    <location>
        <begin position="397"/>
        <end position="415"/>
    </location>
</feature>
<keyword evidence="1" id="KW-0812">Transmembrane</keyword>
<feature type="transmembrane region" description="Helical" evidence="1">
    <location>
        <begin position="192"/>
        <end position="215"/>
    </location>
</feature>